<dbReference type="RefSeq" id="WP_110130702.1">
    <property type="nucleotide sequence ID" value="NZ_QHJQ01000004.1"/>
</dbReference>
<dbReference type="NCBIfam" id="TIGR01852">
    <property type="entry name" value="lipid_A_lpxA"/>
    <property type="match status" value="1"/>
</dbReference>
<dbReference type="InParanoid" id="A0A317ZJ27"/>
<dbReference type="InterPro" id="IPR010137">
    <property type="entry name" value="Lipid_A_LpxA"/>
</dbReference>
<dbReference type="Pfam" id="PF13720">
    <property type="entry name" value="Acetyltransf_11"/>
    <property type="match status" value="1"/>
</dbReference>
<keyword evidence="3 7" id="KW-0808">Transferase</keyword>
<dbReference type="GO" id="GO:0009245">
    <property type="term" value="P:lipid A biosynthetic process"/>
    <property type="evidence" value="ECO:0007669"/>
    <property type="project" value="UniProtKB-KW"/>
</dbReference>
<dbReference type="Proteomes" id="UP000247099">
    <property type="component" value="Unassembled WGS sequence"/>
</dbReference>
<evidence type="ECO:0000313" key="7">
    <source>
        <dbReference type="EMBL" id="PXA04247.1"/>
    </source>
</evidence>
<keyword evidence="2" id="KW-0441">Lipid A biosynthesis</keyword>
<dbReference type="NCBIfam" id="NF003657">
    <property type="entry name" value="PRK05289.1"/>
    <property type="match status" value="1"/>
</dbReference>
<dbReference type="Pfam" id="PF00132">
    <property type="entry name" value="Hexapep"/>
    <property type="match status" value="2"/>
</dbReference>
<dbReference type="SUPFAM" id="SSF51161">
    <property type="entry name" value="Trimeric LpxA-like enzymes"/>
    <property type="match status" value="1"/>
</dbReference>
<dbReference type="InterPro" id="IPR037157">
    <property type="entry name" value="Acetyltransf_C_sf"/>
</dbReference>
<feature type="domain" description="UDP N-acetylglucosamine O-acyltransferase C-terminal" evidence="6">
    <location>
        <begin position="177"/>
        <end position="251"/>
    </location>
</feature>
<dbReference type="AlphaFoldDB" id="A0A317ZJ27"/>
<evidence type="ECO:0000259" key="6">
    <source>
        <dbReference type="Pfam" id="PF13720"/>
    </source>
</evidence>
<evidence type="ECO:0000256" key="4">
    <source>
        <dbReference type="ARBA" id="ARBA00023098"/>
    </source>
</evidence>
<dbReference type="PIRSF" id="PIRSF000456">
    <property type="entry name" value="UDP-GlcNAc_acltr"/>
    <property type="match status" value="1"/>
</dbReference>
<dbReference type="OrthoDB" id="9807278at2"/>
<accession>A0A317ZJ27</accession>
<evidence type="ECO:0000256" key="1">
    <source>
        <dbReference type="ARBA" id="ARBA00022516"/>
    </source>
</evidence>
<reference evidence="7 8" key="1">
    <citation type="submission" date="2018-05" db="EMBL/GenBank/DDBJ databases">
        <title>Coraliomargarita sinensis sp. nov., isolated from a marine solar saltern.</title>
        <authorList>
            <person name="Zhou L.Y."/>
        </authorList>
    </citation>
    <scope>NUCLEOTIDE SEQUENCE [LARGE SCALE GENOMIC DNA]</scope>
    <source>
        <strain evidence="7 8">WN38</strain>
    </source>
</reference>
<dbReference type="InterPro" id="IPR011004">
    <property type="entry name" value="Trimer_LpxA-like_sf"/>
</dbReference>
<dbReference type="PANTHER" id="PTHR43480">
    <property type="entry name" value="ACYL-[ACYL-CARRIER-PROTEIN]--UDP-N-ACETYLGLUCOSAMINE O-ACYLTRANSFERASE"/>
    <property type="match status" value="1"/>
</dbReference>
<dbReference type="GO" id="GO:0008780">
    <property type="term" value="F:acyl-[acyl-carrier-protein]-UDP-N-acetylglucosamine O-acyltransferase activity"/>
    <property type="evidence" value="ECO:0007669"/>
    <property type="project" value="InterPro"/>
</dbReference>
<evidence type="ECO:0000256" key="3">
    <source>
        <dbReference type="ARBA" id="ARBA00022679"/>
    </source>
</evidence>
<dbReference type="InterPro" id="IPR001451">
    <property type="entry name" value="Hexapep"/>
</dbReference>
<evidence type="ECO:0000256" key="2">
    <source>
        <dbReference type="ARBA" id="ARBA00022556"/>
    </source>
</evidence>
<name>A0A317ZJ27_9BACT</name>
<keyword evidence="5 7" id="KW-0012">Acyltransferase</keyword>
<evidence type="ECO:0000313" key="8">
    <source>
        <dbReference type="Proteomes" id="UP000247099"/>
    </source>
</evidence>
<evidence type="ECO:0000256" key="5">
    <source>
        <dbReference type="ARBA" id="ARBA00023315"/>
    </source>
</evidence>
<keyword evidence="1" id="KW-0444">Lipid biosynthesis</keyword>
<dbReference type="Gene3D" id="1.20.1180.10">
    <property type="entry name" value="Udp N-acetylglucosamine O-acyltransferase, C-terminal domain"/>
    <property type="match status" value="1"/>
</dbReference>
<comment type="caution">
    <text evidence="7">The sequence shown here is derived from an EMBL/GenBank/DDBJ whole genome shotgun (WGS) entry which is preliminary data.</text>
</comment>
<keyword evidence="8" id="KW-1185">Reference proteome</keyword>
<dbReference type="Gene3D" id="2.160.10.10">
    <property type="entry name" value="Hexapeptide repeat proteins"/>
    <property type="match status" value="1"/>
</dbReference>
<proteinExistence type="predicted"/>
<dbReference type="EMBL" id="QHJQ01000004">
    <property type="protein sequence ID" value="PXA04247.1"/>
    <property type="molecule type" value="Genomic_DNA"/>
</dbReference>
<dbReference type="InterPro" id="IPR029098">
    <property type="entry name" value="Acetyltransf_C"/>
</dbReference>
<dbReference type="GO" id="GO:0016020">
    <property type="term" value="C:membrane"/>
    <property type="evidence" value="ECO:0007669"/>
    <property type="project" value="GOC"/>
</dbReference>
<keyword evidence="4" id="KW-0443">Lipid metabolism</keyword>
<organism evidence="7 8">
    <name type="scientific">Coraliomargarita sinensis</name>
    <dbReference type="NCBI Taxonomy" id="2174842"/>
    <lineage>
        <taxon>Bacteria</taxon>
        <taxon>Pseudomonadati</taxon>
        <taxon>Verrucomicrobiota</taxon>
        <taxon>Opitutia</taxon>
        <taxon>Puniceicoccales</taxon>
        <taxon>Coraliomargaritaceae</taxon>
        <taxon>Coraliomargarita</taxon>
    </lineage>
</organism>
<dbReference type="PANTHER" id="PTHR43480:SF1">
    <property type="entry name" value="ACYL-[ACYL-CARRIER-PROTEIN]--UDP-N-ACETYLGLUCOSAMINE O-ACYLTRANSFERASE, MITOCHONDRIAL-RELATED"/>
    <property type="match status" value="1"/>
</dbReference>
<gene>
    <name evidence="7" type="ORF">DDZ13_06825</name>
</gene>
<protein>
    <submittedName>
        <fullName evidence="7">Acyl-ACP--UDP-N-acetylglucosamine O-acyltransferase</fullName>
    </submittedName>
</protein>
<sequence length="260" mass="27586">MSQSIHPTAIVDAKAQLADDVEIGPYAVIEADVSIASGCRIAAHAIVRQYSNVEEGVTIDSFAVIGGLPQDLSFSPSTKSSVHIGKNSVIREAVTIHRSTEEGAATRVGEKCLLMANAHVAHDCQLGNGVILVNNAMLAGHVHVGDSSVLGGGCGIHQFVNIGKLVMVAGNASVTYDVPSYLMVAERSVVTGLNLIGLKRNLQREAISDLRACYKSVYMKAGDPAKLAQHTKAKTQEGQDFLACFGASRRGRFSRSRMQN</sequence>